<dbReference type="RefSeq" id="WP_380043460.1">
    <property type="nucleotide sequence ID" value="NZ_JBHLTC010000001.1"/>
</dbReference>
<organism evidence="1 2">
    <name type="scientific">Kribbella deserti</name>
    <dbReference type="NCBI Taxonomy" id="1926257"/>
    <lineage>
        <taxon>Bacteria</taxon>
        <taxon>Bacillati</taxon>
        <taxon>Actinomycetota</taxon>
        <taxon>Actinomycetes</taxon>
        <taxon>Propionibacteriales</taxon>
        <taxon>Kribbellaceae</taxon>
        <taxon>Kribbella</taxon>
    </lineage>
</organism>
<proteinExistence type="predicted"/>
<accession>A0ABV6QDT1</accession>
<sequence length="42" mass="4811">MDDDTKVVFQLGDPLIDSLTKVTECWHYNARRPVPGDRGHEV</sequence>
<dbReference type="Proteomes" id="UP001589890">
    <property type="component" value="Unassembled WGS sequence"/>
</dbReference>
<keyword evidence="2" id="KW-1185">Reference proteome</keyword>
<evidence type="ECO:0000313" key="2">
    <source>
        <dbReference type="Proteomes" id="UP001589890"/>
    </source>
</evidence>
<dbReference type="EMBL" id="JBHLTC010000001">
    <property type="protein sequence ID" value="MFC0622784.1"/>
    <property type="molecule type" value="Genomic_DNA"/>
</dbReference>
<gene>
    <name evidence="1" type="ORF">ACFFGN_01845</name>
</gene>
<comment type="caution">
    <text evidence="1">The sequence shown here is derived from an EMBL/GenBank/DDBJ whole genome shotgun (WGS) entry which is preliminary data.</text>
</comment>
<name>A0ABV6QDT1_9ACTN</name>
<evidence type="ECO:0000313" key="1">
    <source>
        <dbReference type="EMBL" id="MFC0622784.1"/>
    </source>
</evidence>
<protein>
    <submittedName>
        <fullName evidence="1">Uncharacterized protein</fullName>
    </submittedName>
</protein>
<reference evidence="1 2" key="1">
    <citation type="submission" date="2024-09" db="EMBL/GenBank/DDBJ databases">
        <authorList>
            <person name="Sun Q."/>
            <person name="Mori K."/>
        </authorList>
    </citation>
    <scope>NUCLEOTIDE SEQUENCE [LARGE SCALE GENOMIC DNA]</scope>
    <source>
        <strain evidence="1 2">CGMCC 1.15906</strain>
    </source>
</reference>